<organism evidence="1 2">
    <name type="scientific">Persea americana</name>
    <name type="common">Avocado</name>
    <dbReference type="NCBI Taxonomy" id="3435"/>
    <lineage>
        <taxon>Eukaryota</taxon>
        <taxon>Viridiplantae</taxon>
        <taxon>Streptophyta</taxon>
        <taxon>Embryophyta</taxon>
        <taxon>Tracheophyta</taxon>
        <taxon>Spermatophyta</taxon>
        <taxon>Magnoliopsida</taxon>
        <taxon>Magnoliidae</taxon>
        <taxon>Laurales</taxon>
        <taxon>Lauraceae</taxon>
        <taxon>Persea</taxon>
    </lineage>
</organism>
<reference evidence="1 2" key="1">
    <citation type="journal article" date="2022" name="Hortic Res">
        <title>A haplotype resolved chromosomal level avocado genome allows analysis of novel avocado genes.</title>
        <authorList>
            <person name="Nath O."/>
            <person name="Fletcher S.J."/>
            <person name="Hayward A."/>
            <person name="Shaw L.M."/>
            <person name="Masouleh A.K."/>
            <person name="Furtado A."/>
            <person name="Henry R.J."/>
            <person name="Mitter N."/>
        </authorList>
    </citation>
    <scope>NUCLEOTIDE SEQUENCE [LARGE SCALE GENOMIC DNA]</scope>
    <source>
        <strain evidence="2">cv. Hass</strain>
    </source>
</reference>
<keyword evidence="2" id="KW-1185">Reference proteome</keyword>
<evidence type="ECO:0000313" key="1">
    <source>
        <dbReference type="EMBL" id="KAJ8615987.1"/>
    </source>
</evidence>
<proteinExistence type="predicted"/>
<sequence length="159" mass="18451">MEILFGGTQATGEETWTPSSGSFLEDLNIHMPSSQPDIGNTQNDVQQETFEESGMEELMTNVKRKRPCPSKSKRDVRNGKFDENLERLVNVLEQESKHGTTMEECIAILKQMPNIQERSRLEFFATRAFKDKENRDIWMSFDSDEARLFWLDMIMEHGP</sequence>
<evidence type="ECO:0000313" key="2">
    <source>
        <dbReference type="Proteomes" id="UP001234297"/>
    </source>
</evidence>
<dbReference type="EMBL" id="CM056820">
    <property type="protein sequence ID" value="KAJ8615987.1"/>
    <property type="molecule type" value="Genomic_DNA"/>
</dbReference>
<dbReference type="Proteomes" id="UP001234297">
    <property type="component" value="Chromosome 12"/>
</dbReference>
<protein>
    <submittedName>
        <fullName evidence="1">Uncharacterized protein</fullName>
    </submittedName>
</protein>
<gene>
    <name evidence="1" type="ORF">MRB53_035359</name>
</gene>
<comment type="caution">
    <text evidence="1">The sequence shown here is derived from an EMBL/GenBank/DDBJ whole genome shotgun (WGS) entry which is preliminary data.</text>
</comment>
<accession>A0ACC2K4G3</accession>
<name>A0ACC2K4G3_PERAE</name>